<evidence type="ECO:0000256" key="8">
    <source>
        <dbReference type="SAM" id="MobiDB-lite"/>
    </source>
</evidence>
<proteinExistence type="inferred from homology"/>
<keyword evidence="10" id="KW-1185">Reference proteome</keyword>
<accession>A0A239PIV3</accession>
<evidence type="ECO:0000256" key="7">
    <source>
        <dbReference type="RuleBase" id="RU000382"/>
    </source>
</evidence>
<dbReference type="InterPro" id="IPR021115">
    <property type="entry name" value="Pyridoxal-P_BS"/>
</dbReference>
<dbReference type="GO" id="GO:0004058">
    <property type="term" value="F:aromatic-L-amino-acid decarboxylase activity"/>
    <property type="evidence" value="ECO:0007669"/>
    <property type="project" value="UniProtKB-ARBA"/>
</dbReference>
<evidence type="ECO:0000256" key="3">
    <source>
        <dbReference type="ARBA" id="ARBA00022793"/>
    </source>
</evidence>
<reference evidence="9 10" key="1">
    <citation type="submission" date="2017-06" db="EMBL/GenBank/DDBJ databases">
        <authorList>
            <person name="Kim H.J."/>
            <person name="Triplett B.A."/>
        </authorList>
    </citation>
    <scope>NUCLEOTIDE SEQUENCE [LARGE SCALE GENOMIC DNA]</scope>
    <source>
        <strain evidence="9 10">CGMCC 4.5593</strain>
    </source>
</reference>
<dbReference type="EMBL" id="FZPH01000036">
    <property type="protein sequence ID" value="SNT66269.1"/>
    <property type="molecule type" value="Genomic_DNA"/>
</dbReference>
<dbReference type="PROSITE" id="PS00392">
    <property type="entry name" value="DDC_GAD_HDC_YDC"/>
    <property type="match status" value="1"/>
</dbReference>
<dbReference type="Pfam" id="PF00282">
    <property type="entry name" value="Pyridoxal_deC"/>
    <property type="match status" value="1"/>
</dbReference>
<evidence type="ECO:0000256" key="4">
    <source>
        <dbReference type="ARBA" id="ARBA00022898"/>
    </source>
</evidence>
<dbReference type="Proteomes" id="UP000198362">
    <property type="component" value="Unassembled WGS sequence"/>
</dbReference>
<dbReference type="SUPFAM" id="SSF53383">
    <property type="entry name" value="PLP-dependent transferases"/>
    <property type="match status" value="1"/>
</dbReference>
<dbReference type="AlphaFoldDB" id="A0A239PIV3"/>
<evidence type="ECO:0000313" key="10">
    <source>
        <dbReference type="Proteomes" id="UP000198362"/>
    </source>
</evidence>
<dbReference type="PANTHER" id="PTHR46101:SF2">
    <property type="entry name" value="SERINE DECARBOXYLASE"/>
    <property type="match status" value="1"/>
</dbReference>
<dbReference type="InterPro" id="IPR015421">
    <property type="entry name" value="PyrdxlP-dep_Trfase_major"/>
</dbReference>
<dbReference type="NCBIfam" id="NF002748">
    <property type="entry name" value="PRK02769.1"/>
    <property type="match status" value="1"/>
</dbReference>
<comment type="cofactor">
    <cofactor evidence="1 6 7">
        <name>pyridoxal 5'-phosphate</name>
        <dbReference type="ChEBI" id="CHEBI:597326"/>
    </cofactor>
</comment>
<dbReference type="InterPro" id="IPR051151">
    <property type="entry name" value="Group_II_Decarboxylase"/>
</dbReference>
<keyword evidence="4 6" id="KW-0663">Pyridoxal phosphate</keyword>
<gene>
    <name evidence="9" type="ORF">SAMN05421812_13616</name>
</gene>
<evidence type="ECO:0000256" key="6">
    <source>
        <dbReference type="PIRSR" id="PIRSR602129-50"/>
    </source>
</evidence>
<organism evidence="9 10">
    <name type="scientific">Asanoa hainanensis</name>
    <dbReference type="NCBI Taxonomy" id="560556"/>
    <lineage>
        <taxon>Bacteria</taxon>
        <taxon>Bacillati</taxon>
        <taxon>Actinomycetota</taxon>
        <taxon>Actinomycetes</taxon>
        <taxon>Micromonosporales</taxon>
        <taxon>Micromonosporaceae</taxon>
        <taxon>Asanoa</taxon>
    </lineage>
</organism>
<evidence type="ECO:0000256" key="5">
    <source>
        <dbReference type="ARBA" id="ARBA00023239"/>
    </source>
</evidence>
<dbReference type="Gene3D" id="3.40.640.10">
    <property type="entry name" value="Type I PLP-dependent aspartate aminotransferase-like (Major domain)"/>
    <property type="match status" value="1"/>
</dbReference>
<protein>
    <submittedName>
        <fullName evidence="9">Histidine decarboxylase</fullName>
    </submittedName>
</protein>
<dbReference type="GO" id="GO:0030170">
    <property type="term" value="F:pyridoxal phosphate binding"/>
    <property type="evidence" value="ECO:0007669"/>
    <property type="project" value="InterPro"/>
</dbReference>
<evidence type="ECO:0000313" key="9">
    <source>
        <dbReference type="EMBL" id="SNT66269.1"/>
    </source>
</evidence>
<evidence type="ECO:0000256" key="2">
    <source>
        <dbReference type="ARBA" id="ARBA00009533"/>
    </source>
</evidence>
<dbReference type="RefSeq" id="WP_179266599.1">
    <property type="nucleotide sequence ID" value="NZ_FZPH01000036.1"/>
</dbReference>
<name>A0A239PIV3_9ACTN</name>
<dbReference type="GO" id="GO:0019752">
    <property type="term" value="P:carboxylic acid metabolic process"/>
    <property type="evidence" value="ECO:0007669"/>
    <property type="project" value="InterPro"/>
</dbReference>
<dbReference type="PANTHER" id="PTHR46101">
    <property type="match status" value="1"/>
</dbReference>
<feature type="modified residue" description="N6-(pyridoxal phosphate)lysine" evidence="6">
    <location>
        <position position="266"/>
    </location>
</feature>
<keyword evidence="5 7" id="KW-0456">Lyase</keyword>
<evidence type="ECO:0000256" key="1">
    <source>
        <dbReference type="ARBA" id="ARBA00001933"/>
    </source>
</evidence>
<keyword evidence="3" id="KW-0210">Decarboxylase</keyword>
<comment type="similarity">
    <text evidence="2 7">Belongs to the group II decarboxylase family.</text>
</comment>
<dbReference type="InterPro" id="IPR015424">
    <property type="entry name" value="PyrdxlP-dep_Trfase"/>
</dbReference>
<dbReference type="InterPro" id="IPR002129">
    <property type="entry name" value="PyrdxlP-dep_de-COase"/>
</dbReference>
<feature type="region of interest" description="Disordered" evidence="8">
    <location>
        <begin position="410"/>
        <end position="433"/>
    </location>
</feature>
<sequence>MTTTLPAPALEDSNDAGQPLADLIHQAGGSTDSDERIRRAEDVVNAFAAELDGHRANNLGFPAAFDIDYSGLSALAPRLLNNLGDPFSGSAFPAHSKLFERRVVELCADLFRAPPGDRWGFVTSGGYAGIEYGLLNGQRIYPKGIVYYSDAAHASVPAVLDQLGMTGVAVAADQRGALDPRDLAAAVHGYRDRPAIVVATVGTTMTEAVDDIPGIRTVLREARIYRAYIHADAALSGFTLALLPPDARPGFDMADGADSISASGHKFLGTPMPCGVLIVRASARIPGHWVDYLDTSVTLANSRSGHAPLHLWWALDVLGLDRHRQRAHEARETAIYAVDRLKDIGWPAWRHLHGMTVVIDRPTDELTTKWHLAASGQISHLMCMPGITRTQIDALCADLAALKAASPARAASGLPRQMRRAVPPPDDVTTGRP</sequence>